<dbReference type="Proteomes" id="UP000297716">
    <property type="component" value="Unassembled WGS sequence"/>
</dbReference>
<evidence type="ECO:0000313" key="2">
    <source>
        <dbReference type="EMBL" id="TGJ78218.1"/>
    </source>
</evidence>
<keyword evidence="3" id="KW-1185">Reference proteome</keyword>
<dbReference type="OrthoDB" id="5133123at2759"/>
<sequence>MRFTALSALLATGALAAVAELNNTSNEELATRDSGFKVNYYTDGGCSAYLLSLFPFTDGSCYGYQYTGENSANIANCDAPSGSTCLCTFFVQDNCEGAAQSVSYNGENCASNFGRGFLSMSCEIIGI</sequence>
<protein>
    <submittedName>
        <fullName evidence="2">Uncharacterized protein</fullName>
    </submittedName>
</protein>
<keyword evidence="1" id="KW-0732">Signal</keyword>
<organism evidence="2 3">
    <name type="scientific">Xylaria hypoxylon</name>
    <dbReference type="NCBI Taxonomy" id="37992"/>
    <lineage>
        <taxon>Eukaryota</taxon>
        <taxon>Fungi</taxon>
        <taxon>Dikarya</taxon>
        <taxon>Ascomycota</taxon>
        <taxon>Pezizomycotina</taxon>
        <taxon>Sordariomycetes</taxon>
        <taxon>Xylariomycetidae</taxon>
        <taxon>Xylariales</taxon>
        <taxon>Xylariaceae</taxon>
        <taxon>Xylaria</taxon>
    </lineage>
</organism>
<dbReference type="EMBL" id="SKBN01000430">
    <property type="protein sequence ID" value="TGJ78218.1"/>
    <property type="molecule type" value="Genomic_DNA"/>
</dbReference>
<accession>A0A4Z0YE94</accession>
<gene>
    <name evidence="2" type="ORF">E0Z10_g10546</name>
</gene>
<reference evidence="2 3" key="1">
    <citation type="submission" date="2019-03" db="EMBL/GenBank/DDBJ databases">
        <title>Draft genome sequence of Xylaria hypoxylon DSM 108379, a ubiquitous saprotrophic-parasitic fungi on hardwood.</title>
        <authorList>
            <person name="Buettner E."/>
            <person name="Leonhardt S."/>
            <person name="Gebauer A.M."/>
            <person name="Liers C."/>
            <person name="Hofrichter M."/>
            <person name="Kellner H."/>
        </authorList>
    </citation>
    <scope>NUCLEOTIDE SEQUENCE [LARGE SCALE GENOMIC DNA]</scope>
    <source>
        <strain evidence="2 3">DSM 108379</strain>
    </source>
</reference>
<evidence type="ECO:0000313" key="3">
    <source>
        <dbReference type="Proteomes" id="UP000297716"/>
    </source>
</evidence>
<feature type="chain" id="PRO_5021203811" evidence="1">
    <location>
        <begin position="17"/>
        <end position="127"/>
    </location>
</feature>
<dbReference type="AlphaFoldDB" id="A0A4Z0YE94"/>
<name>A0A4Z0YE94_9PEZI</name>
<evidence type="ECO:0000256" key="1">
    <source>
        <dbReference type="SAM" id="SignalP"/>
    </source>
</evidence>
<proteinExistence type="predicted"/>
<feature type="signal peptide" evidence="1">
    <location>
        <begin position="1"/>
        <end position="16"/>
    </location>
</feature>
<comment type="caution">
    <text evidence="2">The sequence shown here is derived from an EMBL/GenBank/DDBJ whole genome shotgun (WGS) entry which is preliminary data.</text>
</comment>